<dbReference type="Proteomes" id="UP000886520">
    <property type="component" value="Chromosome 3"/>
</dbReference>
<gene>
    <name evidence="3" type="ORF">GOP47_0003391</name>
</gene>
<comment type="caution">
    <text evidence="3">The sequence shown here is derived from an EMBL/GenBank/DDBJ whole genome shotgun (WGS) entry which is preliminary data.</text>
</comment>
<dbReference type="PROSITE" id="PS50969">
    <property type="entry name" value="FCP1"/>
    <property type="match status" value="1"/>
</dbReference>
<evidence type="ECO:0000313" key="3">
    <source>
        <dbReference type="EMBL" id="KAI5083648.1"/>
    </source>
</evidence>
<dbReference type="GO" id="GO:0015031">
    <property type="term" value="P:protein transport"/>
    <property type="evidence" value="ECO:0007669"/>
    <property type="project" value="UniProtKB-KW"/>
</dbReference>
<feature type="domain" description="FCP1 homology" evidence="2">
    <location>
        <begin position="1"/>
        <end position="51"/>
    </location>
</feature>
<dbReference type="GO" id="GO:0005744">
    <property type="term" value="C:TIM23 mitochondrial import inner membrane translocase complex"/>
    <property type="evidence" value="ECO:0007669"/>
    <property type="project" value="UniProtKB-UniRule"/>
</dbReference>
<keyword evidence="1" id="KW-0653">Protein transport</keyword>
<sequence>MLGRPMSRVIIIDDSYKKCVLNPNNWVPISTFKRNLDDCELLVLMPLLERLAEVEDVSPLIRDSFGDHVEALKQLSLTNQEEQVEELNKKMKGHQIEGSGRINALGRLLTKILRHRAIDLGLELRSDGFSKCARSCAAQHQAASICDGGQR</sequence>
<comment type="function">
    <text evidence="1">Essential component of the TIM23 complex, a complex that mediates the translocation of transit peptide-containing proteins across the mitochondrial inner membrane.</text>
</comment>
<dbReference type="InterPro" id="IPR042080">
    <property type="entry name" value="RNA_2'-PTrans_N"/>
</dbReference>
<keyword evidence="1" id="KW-0811">Translocation</keyword>
<keyword evidence="1" id="KW-0809">Transit peptide</keyword>
<reference evidence="3" key="1">
    <citation type="submission" date="2021-01" db="EMBL/GenBank/DDBJ databases">
        <title>Adiantum capillus-veneris genome.</title>
        <authorList>
            <person name="Fang Y."/>
            <person name="Liao Q."/>
        </authorList>
    </citation>
    <scope>NUCLEOTIDE SEQUENCE</scope>
    <source>
        <strain evidence="3">H3</strain>
        <tissue evidence="3">Leaf</tissue>
    </source>
</reference>
<comment type="similarity">
    <text evidence="1">Belongs to the TIM50 family.</text>
</comment>
<dbReference type="InterPro" id="IPR050365">
    <property type="entry name" value="TIM50"/>
</dbReference>
<dbReference type="AlphaFoldDB" id="A0A9D4ZQ36"/>
<dbReference type="PANTHER" id="PTHR12210">
    <property type="entry name" value="DULLARD PROTEIN PHOSPHATASE"/>
    <property type="match status" value="1"/>
</dbReference>
<comment type="subcellular location">
    <subcellularLocation>
        <location evidence="1">Mitochondrion inner membrane</location>
        <topology evidence="1">Single-pass membrane protein</topology>
    </subcellularLocation>
</comment>
<keyword evidence="4" id="KW-1185">Reference proteome</keyword>
<dbReference type="Gene3D" id="3.40.50.1000">
    <property type="entry name" value="HAD superfamily/HAD-like"/>
    <property type="match status" value="1"/>
</dbReference>
<protein>
    <recommendedName>
        <fullName evidence="1">Mitochondrial import inner membrane translocase subunit TIM50</fullName>
    </recommendedName>
</protein>
<dbReference type="EMBL" id="JABFUD020000002">
    <property type="protein sequence ID" value="KAI5083648.1"/>
    <property type="molecule type" value="Genomic_DNA"/>
</dbReference>
<name>A0A9D4ZQ36_ADICA</name>
<evidence type="ECO:0000313" key="4">
    <source>
        <dbReference type="Proteomes" id="UP000886520"/>
    </source>
</evidence>
<keyword evidence="1" id="KW-0813">Transport</keyword>
<dbReference type="OrthoDB" id="1740941at2759"/>
<dbReference type="InterPro" id="IPR004274">
    <property type="entry name" value="FCP1_dom"/>
</dbReference>
<dbReference type="SUPFAM" id="SSF56784">
    <property type="entry name" value="HAD-like"/>
    <property type="match status" value="1"/>
</dbReference>
<accession>A0A9D4ZQ36</accession>
<evidence type="ECO:0000259" key="2">
    <source>
        <dbReference type="PROSITE" id="PS50969"/>
    </source>
</evidence>
<dbReference type="InterPro" id="IPR036412">
    <property type="entry name" value="HAD-like_sf"/>
</dbReference>
<dbReference type="Gene3D" id="1.10.10.970">
    <property type="entry name" value="RNA 2'-phosphotransferase, Tpt1/KptA family, N-terminal domain"/>
    <property type="match status" value="1"/>
</dbReference>
<dbReference type="Pfam" id="PF03031">
    <property type="entry name" value="NIF"/>
    <property type="match status" value="1"/>
</dbReference>
<proteinExistence type="inferred from homology"/>
<keyword evidence="1" id="KW-0496">Mitochondrion</keyword>
<organism evidence="3 4">
    <name type="scientific">Adiantum capillus-veneris</name>
    <name type="common">Maidenhair fern</name>
    <dbReference type="NCBI Taxonomy" id="13818"/>
    <lineage>
        <taxon>Eukaryota</taxon>
        <taxon>Viridiplantae</taxon>
        <taxon>Streptophyta</taxon>
        <taxon>Embryophyta</taxon>
        <taxon>Tracheophyta</taxon>
        <taxon>Polypodiopsida</taxon>
        <taxon>Polypodiidae</taxon>
        <taxon>Polypodiales</taxon>
        <taxon>Pteridineae</taxon>
        <taxon>Pteridaceae</taxon>
        <taxon>Vittarioideae</taxon>
        <taxon>Adiantum</taxon>
    </lineage>
</organism>
<comment type="subunit">
    <text evidence="1">Component of the TIM23 complex.</text>
</comment>
<evidence type="ECO:0000256" key="1">
    <source>
        <dbReference type="RuleBase" id="RU365079"/>
    </source>
</evidence>
<dbReference type="InterPro" id="IPR023214">
    <property type="entry name" value="HAD_sf"/>
</dbReference>